<dbReference type="InterPro" id="IPR013096">
    <property type="entry name" value="Cupin_2"/>
</dbReference>
<dbReference type="Gene3D" id="1.10.10.60">
    <property type="entry name" value="Homeodomain-like"/>
    <property type="match status" value="1"/>
</dbReference>
<dbReference type="Proteomes" id="UP000295247">
    <property type="component" value="Unassembled WGS sequence"/>
</dbReference>
<comment type="caution">
    <text evidence="5">The sequence shown here is derived from an EMBL/GenBank/DDBJ whole genome shotgun (WGS) entry which is preliminary data.</text>
</comment>
<dbReference type="RefSeq" id="WP_200189196.1">
    <property type="nucleotide sequence ID" value="NZ_NRRH01000001.1"/>
</dbReference>
<dbReference type="InterPro" id="IPR037923">
    <property type="entry name" value="HTH-like"/>
</dbReference>
<feature type="domain" description="HTH araC/xylS-type" evidence="4">
    <location>
        <begin position="195"/>
        <end position="293"/>
    </location>
</feature>
<name>A0A4R4AK89_MARGR</name>
<keyword evidence="2 5" id="KW-0238">DNA-binding</keyword>
<dbReference type="InterPro" id="IPR009057">
    <property type="entry name" value="Homeodomain-like_sf"/>
</dbReference>
<dbReference type="SUPFAM" id="SSF51215">
    <property type="entry name" value="Regulatory protein AraC"/>
    <property type="match status" value="1"/>
</dbReference>
<gene>
    <name evidence="5" type="ORF">EDC29_101249</name>
</gene>
<proteinExistence type="predicted"/>
<accession>A0A4R4AK89</accession>
<protein>
    <submittedName>
        <fullName evidence="5">AraC-like DNA-binding protein</fullName>
    </submittedName>
</protein>
<evidence type="ECO:0000256" key="2">
    <source>
        <dbReference type="ARBA" id="ARBA00023125"/>
    </source>
</evidence>
<evidence type="ECO:0000256" key="1">
    <source>
        <dbReference type="ARBA" id="ARBA00023015"/>
    </source>
</evidence>
<reference evidence="5 6" key="1">
    <citation type="submission" date="2019-03" db="EMBL/GenBank/DDBJ databases">
        <title>Genomic Encyclopedia of Type Strains, Phase IV (KMG-IV): sequencing the most valuable type-strain genomes for metagenomic binning, comparative biology and taxonomic classification.</title>
        <authorList>
            <person name="Goeker M."/>
        </authorList>
    </citation>
    <scope>NUCLEOTIDE SEQUENCE [LARGE SCALE GENOMIC DNA]</scope>
    <source>
        <strain evidence="5 6">DSM 203</strain>
    </source>
</reference>
<keyword evidence="1" id="KW-0805">Transcription regulation</keyword>
<evidence type="ECO:0000259" key="4">
    <source>
        <dbReference type="PROSITE" id="PS01124"/>
    </source>
</evidence>
<dbReference type="PROSITE" id="PS01124">
    <property type="entry name" value="HTH_ARAC_FAMILY_2"/>
    <property type="match status" value="1"/>
</dbReference>
<evidence type="ECO:0000313" key="6">
    <source>
        <dbReference type="Proteomes" id="UP000295247"/>
    </source>
</evidence>
<dbReference type="InterPro" id="IPR014710">
    <property type="entry name" value="RmlC-like_jellyroll"/>
</dbReference>
<keyword evidence="3" id="KW-0804">Transcription</keyword>
<dbReference type="SUPFAM" id="SSF46689">
    <property type="entry name" value="Homeodomain-like"/>
    <property type="match status" value="2"/>
</dbReference>
<dbReference type="Gene3D" id="2.60.120.10">
    <property type="entry name" value="Jelly Rolls"/>
    <property type="match status" value="1"/>
</dbReference>
<dbReference type="GO" id="GO:0043565">
    <property type="term" value="F:sequence-specific DNA binding"/>
    <property type="evidence" value="ECO:0007669"/>
    <property type="project" value="InterPro"/>
</dbReference>
<evidence type="ECO:0000313" key="5">
    <source>
        <dbReference type="EMBL" id="TCW39833.1"/>
    </source>
</evidence>
<dbReference type="InterPro" id="IPR050204">
    <property type="entry name" value="AraC_XylS_family_regulators"/>
</dbReference>
<dbReference type="PANTHER" id="PTHR46796">
    <property type="entry name" value="HTH-TYPE TRANSCRIPTIONAL ACTIVATOR RHAS-RELATED"/>
    <property type="match status" value="1"/>
</dbReference>
<dbReference type="InterPro" id="IPR018060">
    <property type="entry name" value="HTH_AraC"/>
</dbReference>
<organism evidence="5 6">
    <name type="scientific">Marichromatium gracile</name>
    <name type="common">Chromatium gracile</name>
    <dbReference type="NCBI Taxonomy" id="1048"/>
    <lineage>
        <taxon>Bacteria</taxon>
        <taxon>Pseudomonadati</taxon>
        <taxon>Pseudomonadota</taxon>
        <taxon>Gammaproteobacteria</taxon>
        <taxon>Chromatiales</taxon>
        <taxon>Chromatiaceae</taxon>
        <taxon>Marichromatium</taxon>
    </lineage>
</organism>
<dbReference type="SMART" id="SM00342">
    <property type="entry name" value="HTH_ARAC"/>
    <property type="match status" value="1"/>
</dbReference>
<dbReference type="Pfam" id="PF12833">
    <property type="entry name" value="HTH_18"/>
    <property type="match status" value="1"/>
</dbReference>
<dbReference type="PANTHER" id="PTHR46796:SF6">
    <property type="entry name" value="ARAC SUBFAMILY"/>
    <property type="match status" value="1"/>
</dbReference>
<dbReference type="Pfam" id="PF07883">
    <property type="entry name" value="Cupin_2"/>
    <property type="match status" value="1"/>
</dbReference>
<sequence length="297" mass="32665">MPSTPCSAAPLATAEGATNRFQARCACRTFDCPELSLLIADAAPVVDPGAPVATPHRHPQWLLLVVLDGDQWMEVEGRRVRVERGRLLMLPPARLHRPLSQCGVPTQLVLLVEDDWLAALAGTQGLDPEALRAPLLLPIEGHEVLAVAERLAREHLGRLPGREAMLRLLAEQLTRLCLRALAERPASARTARLVEQAVVYVETHLAEPLSRARIAAHLGVSCATLDRLLRARLGCSPRELIYRSRLARARALLAHTERSITEVAAECGFASPSHLASRFRVAEDCSPRRYRARLRHG</sequence>
<dbReference type="AlphaFoldDB" id="A0A4R4AK89"/>
<dbReference type="EMBL" id="SMDC01000001">
    <property type="protein sequence ID" value="TCW39833.1"/>
    <property type="molecule type" value="Genomic_DNA"/>
</dbReference>
<evidence type="ECO:0000256" key="3">
    <source>
        <dbReference type="ARBA" id="ARBA00023163"/>
    </source>
</evidence>
<dbReference type="GO" id="GO:0003700">
    <property type="term" value="F:DNA-binding transcription factor activity"/>
    <property type="evidence" value="ECO:0007669"/>
    <property type="project" value="InterPro"/>
</dbReference>